<proteinExistence type="predicted"/>
<accession>A0A915Q6Y2</accession>
<name>A0A915Q6Y2_9BILA</name>
<reference evidence="3" key="1">
    <citation type="submission" date="2022-11" db="UniProtKB">
        <authorList>
            <consortium name="WormBaseParasite"/>
        </authorList>
    </citation>
    <scope>IDENTIFICATION</scope>
</reference>
<evidence type="ECO:0000313" key="3">
    <source>
        <dbReference type="WBParaSite" id="sdigi.contig726.g9606.t1"/>
    </source>
</evidence>
<dbReference type="Proteomes" id="UP000887581">
    <property type="component" value="Unplaced"/>
</dbReference>
<feature type="region of interest" description="Disordered" evidence="1">
    <location>
        <begin position="1"/>
        <end position="59"/>
    </location>
</feature>
<protein>
    <submittedName>
        <fullName evidence="3">Uncharacterized protein</fullName>
    </submittedName>
</protein>
<dbReference type="WBParaSite" id="sdigi.contig726.g9606.t1">
    <property type="protein sequence ID" value="sdigi.contig726.g9606.t1"/>
    <property type="gene ID" value="sdigi.contig726.g9606"/>
</dbReference>
<dbReference type="AlphaFoldDB" id="A0A915Q6Y2"/>
<evidence type="ECO:0000313" key="2">
    <source>
        <dbReference type="Proteomes" id="UP000887581"/>
    </source>
</evidence>
<evidence type="ECO:0000256" key="1">
    <source>
        <dbReference type="SAM" id="MobiDB-lite"/>
    </source>
</evidence>
<organism evidence="2 3">
    <name type="scientific">Setaria digitata</name>
    <dbReference type="NCBI Taxonomy" id="48799"/>
    <lineage>
        <taxon>Eukaryota</taxon>
        <taxon>Metazoa</taxon>
        <taxon>Ecdysozoa</taxon>
        <taxon>Nematoda</taxon>
        <taxon>Chromadorea</taxon>
        <taxon>Rhabditida</taxon>
        <taxon>Spirurina</taxon>
        <taxon>Spiruromorpha</taxon>
        <taxon>Filarioidea</taxon>
        <taxon>Setariidae</taxon>
        <taxon>Setaria</taxon>
    </lineage>
</organism>
<sequence length="96" mass="10977">MGVTDRKTRLRLADAQSKPAPTRSIRPLNAVDGDDCRQNRDRKRGGKRAGRDRERTQQIARPNHGSVCDQWVNLYLALLYEQITATTRSEQEDVEV</sequence>
<keyword evidence="2" id="KW-1185">Reference proteome</keyword>